<dbReference type="PANTHER" id="PTHR34039:SF1">
    <property type="entry name" value="UPF0102 PROTEIN YRAN"/>
    <property type="match status" value="1"/>
</dbReference>
<dbReference type="EMBL" id="VIVQ01000001">
    <property type="protein sequence ID" value="TWE13125.1"/>
    <property type="molecule type" value="Genomic_DNA"/>
</dbReference>
<comment type="caution">
    <text evidence="4">The sequence shown here is derived from an EMBL/GenBank/DDBJ whole genome shotgun (WGS) entry which is preliminary data.</text>
</comment>
<feature type="region of interest" description="Disordered" evidence="3">
    <location>
        <begin position="1"/>
        <end position="27"/>
    </location>
</feature>
<dbReference type="HAMAP" id="MF_00048">
    <property type="entry name" value="UPF0102"/>
    <property type="match status" value="1"/>
</dbReference>
<keyword evidence="5" id="KW-1185">Reference proteome</keyword>
<proteinExistence type="inferred from homology"/>
<dbReference type="RefSeq" id="WP_145227538.1">
    <property type="nucleotide sequence ID" value="NZ_VIVQ01000001.1"/>
</dbReference>
<evidence type="ECO:0000313" key="5">
    <source>
        <dbReference type="Proteomes" id="UP000318297"/>
    </source>
</evidence>
<evidence type="ECO:0000256" key="3">
    <source>
        <dbReference type="SAM" id="MobiDB-lite"/>
    </source>
</evidence>
<dbReference type="GO" id="GO:0004519">
    <property type="term" value="F:endonuclease activity"/>
    <property type="evidence" value="ECO:0007669"/>
    <property type="project" value="UniProtKB-KW"/>
</dbReference>
<gene>
    <name evidence="4" type="ORF">BKA23_1954</name>
</gene>
<dbReference type="PANTHER" id="PTHR34039">
    <property type="entry name" value="UPF0102 PROTEIN YRAN"/>
    <property type="match status" value="1"/>
</dbReference>
<dbReference type="GO" id="GO:0003676">
    <property type="term" value="F:nucleic acid binding"/>
    <property type="evidence" value="ECO:0007669"/>
    <property type="project" value="InterPro"/>
</dbReference>
<evidence type="ECO:0000313" key="4">
    <source>
        <dbReference type="EMBL" id="TWE13125.1"/>
    </source>
</evidence>
<dbReference type="AlphaFoldDB" id="A0A561EBY8"/>
<keyword evidence="4" id="KW-0378">Hydrolase</keyword>
<dbReference type="InterPro" id="IPR011335">
    <property type="entry name" value="Restrct_endonuc-II-like"/>
</dbReference>
<organism evidence="4 5">
    <name type="scientific">Rudaeicoccus suwonensis</name>
    <dbReference type="NCBI Taxonomy" id="657409"/>
    <lineage>
        <taxon>Bacteria</taxon>
        <taxon>Bacillati</taxon>
        <taxon>Actinomycetota</taxon>
        <taxon>Actinomycetes</taxon>
        <taxon>Micrococcales</taxon>
        <taxon>Dermacoccaceae</taxon>
        <taxon>Rudaeicoccus</taxon>
    </lineage>
</organism>
<dbReference type="OrthoDB" id="9794876at2"/>
<evidence type="ECO:0000256" key="2">
    <source>
        <dbReference type="HAMAP-Rule" id="MF_00048"/>
    </source>
</evidence>
<accession>A0A561EBY8</accession>
<keyword evidence="4" id="KW-0540">Nuclease</keyword>
<sequence>MGSPSRQPAATDTSGASAPSGQGRPTTRLSLTKAELGRWGEDVAARHLRSGGMQVVERNWRCRDGEIDLIAVDGDCVVVVEVKTRTTEFFGSPVDAVTPVKARRLRVLASRWLADHPIGAGAVRIDVIGVLRPPSGPMSLRHVRDVTP</sequence>
<protein>
    <recommendedName>
        <fullName evidence="2">UPF0102 protein BKA23_1954</fullName>
    </recommendedName>
</protein>
<dbReference type="NCBIfam" id="NF009154">
    <property type="entry name" value="PRK12497.3-3"/>
    <property type="match status" value="1"/>
</dbReference>
<dbReference type="Gene3D" id="3.40.1350.10">
    <property type="match status" value="1"/>
</dbReference>
<dbReference type="SUPFAM" id="SSF52980">
    <property type="entry name" value="Restriction endonuclease-like"/>
    <property type="match status" value="1"/>
</dbReference>
<reference evidence="4 5" key="1">
    <citation type="submission" date="2019-06" db="EMBL/GenBank/DDBJ databases">
        <title>Sequencing the genomes of 1000 actinobacteria strains.</title>
        <authorList>
            <person name="Klenk H.-P."/>
        </authorList>
    </citation>
    <scope>NUCLEOTIDE SEQUENCE [LARGE SCALE GENOMIC DNA]</scope>
    <source>
        <strain evidence="4 5">DSM 19560</strain>
    </source>
</reference>
<dbReference type="Proteomes" id="UP000318297">
    <property type="component" value="Unassembled WGS sequence"/>
</dbReference>
<dbReference type="CDD" id="cd20736">
    <property type="entry name" value="PoNe_Nuclease"/>
    <property type="match status" value="1"/>
</dbReference>
<comment type="similarity">
    <text evidence="1 2">Belongs to the UPF0102 family.</text>
</comment>
<dbReference type="NCBIfam" id="NF009150">
    <property type="entry name" value="PRK12497.1-3"/>
    <property type="match status" value="1"/>
</dbReference>
<dbReference type="InterPro" id="IPR003509">
    <property type="entry name" value="UPF0102_YraN-like"/>
</dbReference>
<evidence type="ECO:0000256" key="1">
    <source>
        <dbReference type="ARBA" id="ARBA00006738"/>
    </source>
</evidence>
<keyword evidence="4" id="KW-0255">Endonuclease</keyword>
<dbReference type="Pfam" id="PF02021">
    <property type="entry name" value="UPF0102"/>
    <property type="match status" value="1"/>
</dbReference>
<dbReference type="InterPro" id="IPR011856">
    <property type="entry name" value="tRNA_endonuc-like_dom_sf"/>
</dbReference>
<name>A0A561EBY8_9MICO</name>